<protein>
    <recommendedName>
        <fullName evidence="6">DUF4283 domain-containing protein</fullName>
    </recommendedName>
</protein>
<evidence type="ECO:0000313" key="5">
    <source>
        <dbReference type="Proteomes" id="UP000264353"/>
    </source>
</evidence>
<feature type="region of interest" description="Disordered" evidence="1">
    <location>
        <begin position="257"/>
        <end position="276"/>
    </location>
</feature>
<dbReference type="EMBL" id="CM010634">
    <property type="protein sequence ID" value="RID52933.1"/>
    <property type="molecule type" value="Genomic_DNA"/>
</dbReference>
<feature type="compositionally biased region" description="Basic and acidic residues" evidence="1">
    <location>
        <begin position="304"/>
        <end position="315"/>
    </location>
</feature>
<feature type="compositionally biased region" description="Basic residues" evidence="1">
    <location>
        <begin position="493"/>
        <end position="505"/>
    </location>
</feature>
<evidence type="ECO:0000256" key="1">
    <source>
        <dbReference type="SAM" id="MobiDB-lite"/>
    </source>
</evidence>
<dbReference type="Pfam" id="PF14111">
    <property type="entry name" value="DUF4283"/>
    <property type="match status" value="1"/>
</dbReference>
<proteinExistence type="predicted"/>
<reference evidence="4 5" key="1">
    <citation type="submission" date="2018-06" db="EMBL/GenBank/DDBJ databases">
        <title>WGS assembly of Brassica rapa FPsc.</title>
        <authorList>
            <person name="Bowman J."/>
            <person name="Kohchi T."/>
            <person name="Yamato K."/>
            <person name="Jenkins J."/>
            <person name="Shu S."/>
            <person name="Ishizaki K."/>
            <person name="Yamaoka S."/>
            <person name="Nishihama R."/>
            <person name="Nakamura Y."/>
            <person name="Berger F."/>
            <person name="Adam C."/>
            <person name="Aki S."/>
            <person name="Althoff F."/>
            <person name="Araki T."/>
            <person name="Arteaga-Vazquez M."/>
            <person name="Balasubrmanian S."/>
            <person name="Bauer D."/>
            <person name="Boehm C."/>
            <person name="Briginshaw L."/>
            <person name="Caballero-Perez J."/>
            <person name="Catarino B."/>
            <person name="Chen F."/>
            <person name="Chiyoda S."/>
            <person name="Chovatia M."/>
            <person name="Davies K."/>
            <person name="Delmans M."/>
            <person name="Demura T."/>
            <person name="Dierschke T."/>
            <person name="Dolan L."/>
            <person name="Dorantes-Acosta A."/>
            <person name="Eklund D."/>
            <person name="Florent S."/>
            <person name="Flores-Sandoval E."/>
            <person name="Fujiyama A."/>
            <person name="Fukuzawa H."/>
            <person name="Galik B."/>
            <person name="Grimanelli D."/>
            <person name="Grimwood J."/>
            <person name="Grossniklaus U."/>
            <person name="Hamada T."/>
            <person name="Haseloff J."/>
            <person name="Hetherington A."/>
            <person name="Higo A."/>
            <person name="Hirakawa Y."/>
            <person name="Hundley H."/>
            <person name="Ikeda Y."/>
            <person name="Inoue K."/>
            <person name="Inoue S."/>
            <person name="Ishida S."/>
            <person name="Jia Q."/>
            <person name="Kakita M."/>
            <person name="Kanazawa T."/>
            <person name="Kawai Y."/>
            <person name="Kawashima T."/>
            <person name="Kennedy M."/>
            <person name="Kinose K."/>
            <person name="Kinoshita T."/>
            <person name="Kohara Y."/>
            <person name="Koide E."/>
            <person name="Komatsu K."/>
            <person name="Kopischke S."/>
            <person name="Kubo M."/>
            <person name="Kyozuka J."/>
            <person name="Lagercrantz U."/>
            <person name="Lin S."/>
            <person name="Lindquist E."/>
            <person name="Lipzen A."/>
            <person name="Lu C."/>
            <person name="Luna E."/>
            <person name="Martienssen R."/>
            <person name="Minamino N."/>
            <person name="Mizutani M."/>
            <person name="Mizutani M."/>
            <person name="Mochizuki N."/>
            <person name="Monte I."/>
            <person name="Mosher R."/>
            <person name="Nagasaki H."/>
            <person name="Nakagami H."/>
            <person name="Naramoto S."/>
            <person name="Nishitani K."/>
            <person name="Ohtani M."/>
            <person name="Okamoto T."/>
            <person name="Okumura M."/>
            <person name="Phillips J."/>
            <person name="Pollak B."/>
            <person name="Reinders A."/>
            <person name="Roevekamp M."/>
            <person name="Sano R."/>
            <person name="Sawa S."/>
            <person name="Schmid M."/>
            <person name="Shirakawa M."/>
            <person name="Solano R."/>
            <person name="Spunde A."/>
            <person name="Suetsugu N."/>
            <person name="Sugano S."/>
            <person name="Sugiyama A."/>
            <person name="Sun R."/>
            <person name="Suzuki Y."/>
            <person name="Takenaka M."/>
            <person name="Takezawa D."/>
            <person name="Tomogane H."/>
            <person name="Tsuzuki M."/>
            <person name="Ueda T."/>
            <person name="Umeda M."/>
            <person name="Ward J."/>
            <person name="Watanabe Y."/>
            <person name="Yazaki K."/>
            <person name="Yokoyama R."/>
            <person name="Yoshitake Y."/>
            <person name="Yotsui I."/>
            <person name="Zachgo S."/>
            <person name="Schmutz J."/>
        </authorList>
    </citation>
    <scope>NUCLEOTIDE SEQUENCE [LARGE SCALE GENOMIC DNA]</scope>
    <source>
        <strain evidence="5">cv. B-3</strain>
    </source>
</reference>
<dbReference type="AlphaFoldDB" id="A0A397YSH1"/>
<feature type="domain" description="Zinc knuckle CX2CX4HX4C" evidence="3">
    <location>
        <begin position="158"/>
        <end position="197"/>
    </location>
</feature>
<dbReference type="Proteomes" id="UP000264353">
    <property type="component" value="Chromosome A7"/>
</dbReference>
<sequence>MGSSYRSKSSHMADIKGKGILYEDDDEPIKLTDHDVSQNINEFKLSLIGKILNPKKQSVEKLLQKMPVQWGMEDRITANDLGNGKFLLNFTTEDELNSVLRQGPFHFNFCMFVLVRWEPVVHDDYPWIIPFWTRLIGVPLHLWTENNLREIGFRLGHFARKAESPEGDEVTIEIKYEMLFKHCSTCGMLTHEKEYCPLLQRCAGKENGRRTYDLAHPREAYKGRVDRVIRRRDDPAWKKRYAGARVEAKPYDRYNGASWREKKSQSQSRHDENAVRDRLVHTLMDRDDGSYDHQMRCVSPLPKESAKRLQADREASPPLSKPRPSPDQRSLSVAAVTRRIASAIVTPSRGDSLDENVTKRLKGTPWSLEFETLTEQDPKPTTEDDQVIEALNDMDITEQLVGGLMDCEMENDDLMGLELAEMEDKNDQDRADYVADQKSQKLAGRSSRHTKHGYKSSASLGIQKKKFEILRRGSPQKRSSFSLAARVSGGTRGSRRHHHSSRKQKTGSSKSDGSTGSKNPSHLDQ</sequence>
<dbReference type="Pfam" id="PF14392">
    <property type="entry name" value="zf-CCHC_4"/>
    <property type="match status" value="1"/>
</dbReference>
<gene>
    <name evidence="4" type="ORF">BRARA_G00363</name>
</gene>
<organism evidence="4 5">
    <name type="scientific">Brassica campestris</name>
    <name type="common">Field mustard</name>
    <dbReference type="NCBI Taxonomy" id="3711"/>
    <lineage>
        <taxon>Eukaryota</taxon>
        <taxon>Viridiplantae</taxon>
        <taxon>Streptophyta</taxon>
        <taxon>Embryophyta</taxon>
        <taxon>Tracheophyta</taxon>
        <taxon>Spermatophyta</taxon>
        <taxon>Magnoliopsida</taxon>
        <taxon>eudicotyledons</taxon>
        <taxon>Gunneridae</taxon>
        <taxon>Pentapetalae</taxon>
        <taxon>rosids</taxon>
        <taxon>malvids</taxon>
        <taxon>Brassicales</taxon>
        <taxon>Brassicaceae</taxon>
        <taxon>Brassiceae</taxon>
        <taxon>Brassica</taxon>
    </lineage>
</organism>
<feature type="compositionally biased region" description="Low complexity" evidence="1">
    <location>
        <begin position="506"/>
        <end position="518"/>
    </location>
</feature>
<dbReference type="InterPro" id="IPR040256">
    <property type="entry name" value="At4g02000-like"/>
</dbReference>
<feature type="compositionally biased region" description="Basic and acidic residues" evidence="1">
    <location>
        <begin position="259"/>
        <end position="276"/>
    </location>
</feature>
<name>A0A397YSH1_BRACM</name>
<feature type="domain" description="DUF4283" evidence="2">
    <location>
        <begin position="40"/>
        <end position="120"/>
    </location>
</feature>
<feature type="compositionally biased region" description="Basic and acidic residues" evidence="1">
    <location>
        <begin position="283"/>
        <end position="295"/>
    </location>
</feature>
<evidence type="ECO:0000259" key="2">
    <source>
        <dbReference type="Pfam" id="PF14111"/>
    </source>
</evidence>
<feature type="region of interest" description="Disordered" evidence="1">
    <location>
        <begin position="435"/>
        <end position="525"/>
    </location>
</feature>
<dbReference type="InterPro" id="IPR025558">
    <property type="entry name" value="DUF4283"/>
</dbReference>
<dbReference type="InterPro" id="IPR025836">
    <property type="entry name" value="Zn_knuckle_CX2CX4HX4C"/>
</dbReference>
<dbReference type="PANTHER" id="PTHR31286:SF162">
    <property type="entry name" value="DUF4283 DOMAIN-CONTAINING PROTEIN-RELATED"/>
    <property type="match status" value="1"/>
</dbReference>
<evidence type="ECO:0008006" key="6">
    <source>
        <dbReference type="Google" id="ProtNLM"/>
    </source>
</evidence>
<evidence type="ECO:0000259" key="3">
    <source>
        <dbReference type="Pfam" id="PF14392"/>
    </source>
</evidence>
<feature type="region of interest" description="Disordered" evidence="1">
    <location>
        <begin position="283"/>
        <end position="331"/>
    </location>
</feature>
<accession>A0A397YSH1</accession>
<evidence type="ECO:0000313" key="4">
    <source>
        <dbReference type="EMBL" id="RID52933.1"/>
    </source>
</evidence>
<dbReference type="PANTHER" id="PTHR31286">
    <property type="entry name" value="GLYCINE-RICH CELL WALL STRUCTURAL PROTEIN 1.8-LIKE"/>
    <property type="match status" value="1"/>
</dbReference>